<keyword evidence="2" id="KW-0812">Transmembrane</keyword>
<gene>
    <name evidence="3" type="ORF">G3T38_14490</name>
</gene>
<proteinExistence type="predicted"/>
<feature type="transmembrane region" description="Helical" evidence="2">
    <location>
        <begin position="7"/>
        <end position="28"/>
    </location>
</feature>
<sequence length="408" mass="41791">MKVRLALVGATSGLPFAFGIAAVVYGLVLGSLVPTGSLGPGLADPVNLVLTAMLYVAPPAAGIAALHLRQLRQSGLFDLAAASTRGIRGPAMLAFAALAVWQVASVVALGVVLVARSDLSGAVTAPMLLAALQPPLLAVAATAVGVQVAARVRARLAPALTAIAVFVVLYVLALSGDPLHRFSPVLSEVSYPTFLEPSPMRVGVVLVLLAGVVGAALAFLPSGRGASDRREVVARGLALVTVVAGLVGCVLVGDEAARVRVTGEVVCATEGPTELCVWSESEELLRPNLERLTDVRAAIAQSFPTPDRYTEPGADSGARPVQVAQDPGPDSWLPAALAVVPVADCSSAEARHASDALVQWVQQVAAGRSGGPASAEVTAVLERSEEDQRAWAAEQFDTASDECSLVAY</sequence>
<evidence type="ECO:0000313" key="4">
    <source>
        <dbReference type="Proteomes" id="UP000468687"/>
    </source>
</evidence>
<evidence type="ECO:0000256" key="2">
    <source>
        <dbReference type="SAM" id="Phobius"/>
    </source>
</evidence>
<dbReference type="Proteomes" id="UP000468687">
    <property type="component" value="Unassembled WGS sequence"/>
</dbReference>
<accession>A0A6P0HMQ0</accession>
<evidence type="ECO:0000256" key="1">
    <source>
        <dbReference type="SAM" id="MobiDB-lite"/>
    </source>
</evidence>
<dbReference type="EMBL" id="JAAGXA010000010">
    <property type="protein sequence ID" value="NEN79487.1"/>
    <property type="molecule type" value="Genomic_DNA"/>
</dbReference>
<protein>
    <submittedName>
        <fullName evidence="3">Uncharacterized protein</fullName>
    </submittedName>
</protein>
<feature type="transmembrane region" description="Helical" evidence="2">
    <location>
        <begin position="89"/>
        <end position="115"/>
    </location>
</feature>
<keyword evidence="4" id="KW-1185">Reference proteome</keyword>
<feature type="region of interest" description="Disordered" evidence="1">
    <location>
        <begin position="304"/>
        <end position="327"/>
    </location>
</feature>
<dbReference type="RefSeq" id="WP_163773041.1">
    <property type="nucleotide sequence ID" value="NZ_JAAGXA010000010.1"/>
</dbReference>
<feature type="transmembrane region" description="Helical" evidence="2">
    <location>
        <begin position="156"/>
        <end position="176"/>
    </location>
</feature>
<organism evidence="3 4">
    <name type="scientific">Nocardioides zeae</name>
    <dbReference type="NCBI Taxonomy" id="1457234"/>
    <lineage>
        <taxon>Bacteria</taxon>
        <taxon>Bacillati</taxon>
        <taxon>Actinomycetota</taxon>
        <taxon>Actinomycetes</taxon>
        <taxon>Propionibacteriales</taxon>
        <taxon>Nocardioidaceae</taxon>
        <taxon>Nocardioides</taxon>
    </lineage>
</organism>
<feature type="transmembrane region" description="Helical" evidence="2">
    <location>
        <begin position="48"/>
        <end position="68"/>
    </location>
</feature>
<evidence type="ECO:0000313" key="3">
    <source>
        <dbReference type="EMBL" id="NEN79487.1"/>
    </source>
</evidence>
<reference evidence="3 4" key="1">
    <citation type="journal article" date="2014" name="Int. J. Syst. Evol. Microbiol.">
        <title>Nocardioides zeae sp. nov., isolated from the stem of Zea mays.</title>
        <authorList>
            <person name="Glaeser S.P."/>
            <person name="McInroy J.A."/>
            <person name="Busse H.J."/>
            <person name="Kampfer P."/>
        </authorList>
    </citation>
    <scope>NUCLEOTIDE SEQUENCE [LARGE SCALE GENOMIC DNA]</scope>
    <source>
        <strain evidence="3 4">JCM 30728</strain>
    </source>
</reference>
<feature type="transmembrane region" description="Helical" evidence="2">
    <location>
        <begin position="127"/>
        <end position="149"/>
    </location>
</feature>
<comment type="caution">
    <text evidence="3">The sequence shown here is derived from an EMBL/GenBank/DDBJ whole genome shotgun (WGS) entry which is preliminary data.</text>
</comment>
<keyword evidence="2" id="KW-0472">Membrane</keyword>
<feature type="transmembrane region" description="Helical" evidence="2">
    <location>
        <begin position="232"/>
        <end position="253"/>
    </location>
</feature>
<keyword evidence="2" id="KW-1133">Transmembrane helix</keyword>
<name>A0A6P0HMQ0_9ACTN</name>
<feature type="transmembrane region" description="Helical" evidence="2">
    <location>
        <begin position="200"/>
        <end position="220"/>
    </location>
</feature>
<dbReference type="AlphaFoldDB" id="A0A6P0HMQ0"/>